<evidence type="ECO:0000313" key="4">
    <source>
        <dbReference type="EMBL" id="KAG0319968.1"/>
    </source>
</evidence>
<gene>
    <name evidence="4" type="ORF">BGZ99_004815</name>
</gene>
<evidence type="ECO:0000259" key="3">
    <source>
        <dbReference type="PROSITE" id="PS50021"/>
    </source>
</evidence>
<evidence type="ECO:0000313" key="5">
    <source>
        <dbReference type="Proteomes" id="UP000738325"/>
    </source>
</evidence>
<sequence length="503" mass="54826">MSGPRTFGIDREIAARIAAKYDIGRENEAREWIETVVGEPFPYKEFQPSLKDGVILVKLINILIPGFHKLKASKMPFIQMENISKFLEGCEKLGCPKHDLFQTVDLYENKNPGQVVDAIWSLSRHAAKAGCNTPEVEFSEAVLNAGKNVINTYQYGYNGGANQSGVRIAQDATPHPRHGGIRRRAANLLSNPFHSQDDDDSSSDNNKASSHPSSRPHSSQSSKGRESPSSAAGTRKGFRSSIFGHHSSAGASRKQRTGESDSDLDDDDDESDSEFDEEDSEDGIYGAGKRHSGGRRRRKRRVSASASHLLAQAPPVPDMRFDTNYRKALDQIYEAHARETATASEIAETTAARIAAVAAAAAAEHNDSALPGALPLEKTPSIAKDIQIQSYKPRPVPSIAARVTVMTLRDIIIMPFIHGFFWGFGSILLTFIGQRSLVYHVRTTWRKIFGGNIEDTPGMIRGEPARVRRPGTGGFGGMGLTNAGSGIGLQQNQGFGRPAARVY</sequence>
<keyword evidence="2" id="KW-0472">Membrane</keyword>
<keyword evidence="5" id="KW-1185">Reference proteome</keyword>
<dbReference type="SMART" id="SM00033">
    <property type="entry name" value="CH"/>
    <property type="match status" value="1"/>
</dbReference>
<dbReference type="PROSITE" id="PS50021">
    <property type="entry name" value="CH"/>
    <property type="match status" value="1"/>
</dbReference>
<dbReference type="InterPro" id="IPR036872">
    <property type="entry name" value="CH_dom_sf"/>
</dbReference>
<dbReference type="Gene3D" id="1.10.418.10">
    <property type="entry name" value="Calponin-like domain"/>
    <property type="match status" value="1"/>
</dbReference>
<dbReference type="Pfam" id="PF00307">
    <property type="entry name" value="CH"/>
    <property type="match status" value="1"/>
</dbReference>
<proteinExistence type="predicted"/>
<reference evidence="4" key="1">
    <citation type="journal article" date="2020" name="Fungal Divers.">
        <title>Resolving the Mortierellaceae phylogeny through synthesis of multi-gene phylogenetics and phylogenomics.</title>
        <authorList>
            <person name="Vandepol N."/>
            <person name="Liber J."/>
            <person name="Desiro A."/>
            <person name="Na H."/>
            <person name="Kennedy M."/>
            <person name="Barry K."/>
            <person name="Grigoriev I.V."/>
            <person name="Miller A.N."/>
            <person name="O'Donnell K."/>
            <person name="Stajich J.E."/>
            <person name="Bonito G."/>
        </authorList>
    </citation>
    <scope>NUCLEOTIDE SEQUENCE</scope>
    <source>
        <strain evidence="4">REB-010B</strain>
    </source>
</reference>
<feature type="compositionally biased region" description="Basic residues" evidence="1">
    <location>
        <begin position="288"/>
        <end position="302"/>
    </location>
</feature>
<dbReference type="GO" id="GO:0007015">
    <property type="term" value="P:actin filament organization"/>
    <property type="evidence" value="ECO:0007669"/>
    <property type="project" value="TreeGrafter"/>
</dbReference>
<dbReference type="AlphaFoldDB" id="A0A9P6UTC7"/>
<organism evidence="4 5">
    <name type="scientific">Dissophora globulifera</name>
    <dbReference type="NCBI Taxonomy" id="979702"/>
    <lineage>
        <taxon>Eukaryota</taxon>
        <taxon>Fungi</taxon>
        <taxon>Fungi incertae sedis</taxon>
        <taxon>Mucoromycota</taxon>
        <taxon>Mortierellomycotina</taxon>
        <taxon>Mortierellomycetes</taxon>
        <taxon>Mortierellales</taxon>
        <taxon>Mortierellaceae</taxon>
        <taxon>Dissophora</taxon>
    </lineage>
</organism>
<dbReference type="PANTHER" id="PTHR47385">
    <property type="entry name" value="CALPONIN"/>
    <property type="match status" value="1"/>
</dbReference>
<feature type="compositionally biased region" description="Acidic residues" evidence="1">
    <location>
        <begin position="260"/>
        <end position="282"/>
    </location>
</feature>
<comment type="caution">
    <text evidence="4">The sequence shown here is derived from an EMBL/GenBank/DDBJ whole genome shotgun (WGS) entry which is preliminary data.</text>
</comment>
<dbReference type="InterPro" id="IPR003096">
    <property type="entry name" value="SM22_calponin"/>
</dbReference>
<dbReference type="GO" id="GO:0051015">
    <property type="term" value="F:actin filament binding"/>
    <property type="evidence" value="ECO:0007669"/>
    <property type="project" value="TreeGrafter"/>
</dbReference>
<feature type="compositionally biased region" description="Low complexity" evidence="1">
    <location>
        <begin position="203"/>
        <end position="222"/>
    </location>
</feature>
<keyword evidence="2" id="KW-1133">Transmembrane helix</keyword>
<dbReference type="InterPro" id="IPR050606">
    <property type="entry name" value="Calponin-like"/>
</dbReference>
<dbReference type="PRINTS" id="PR00888">
    <property type="entry name" value="SM22CALPONIN"/>
</dbReference>
<evidence type="ECO:0000256" key="1">
    <source>
        <dbReference type="SAM" id="MobiDB-lite"/>
    </source>
</evidence>
<dbReference type="GO" id="GO:0015629">
    <property type="term" value="C:actin cytoskeleton"/>
    <property type="evidence" value="ECO:0007669"/>
    <property type="project" value="TreeGrafter"/>
</dbReference>
<protein>
    <recommendedName>
        <fullName evidence="3">Calponin-homology (CH) domain-containing protein</fullName>
    </recommendedName>
</protein>
<dbReference type="PANTHER" id="PTHR47385:SF14">
    <property type="entry name" value="TRANSGELIN"/>
    <property type="match status" value="1"/>
</dbReference>
<feature type="transmembrane region" description="Helical" evidence="2">
    <location>
        <begin position="412"/>
        <end position="432"/>
    </location>
</feature>
<feature type="region of interest" description="Disordered" evidence="1">
    <location>
        <begin position="191"/>
        <end position="315"/>
    </location>
</feature>
<dbReference type="OrthoDB" id="21595at2759"/>
<dbReference type="Proteomes" id="UP000738325">
    <property type="component" value="Unassembled WGS sequence"/>
</dbReference>
<name>A0A9P6UTC7_9FUNG</name>
<evidence type="ECO:0000256" key="2">
    <source>
        <dbReference type="SAM" id="Phobius"/>
    </source>
</evidence>
<dbReference type="SUPFAM" id="SSF47576">
    <property type="entry name" value="Calponin-homology domain, CH-domain"/>
    <property type="match status" value="1"/>
</dbReference>
<dbReference type="InterPro" id="IPR001715">
    <property type="entry name" value="CH_dom"/>
</dbReference>
<dbReference type="EMBL" id="JAAAIP010000301">
    <property type="protein sequence ID" value="KAG0319968.1"/>
    <property type="molecule type" value="Genomic_DNA"/>
</dbReference>
<feature type="domain" description="Calponin-homology (CH)" evidence="3">
    <location>
        <begin position="23"/>
        <end position="127"/>
    </location>
</feature>
<accession>A0A9P6UTC7</accession>
<keyword evidence="2" id="KW-0812">Transmembrane</keyword>